<dbReference type="AlphaFoldDB" id="A0A2X2T3U5"/>
<proteinExistence type="predicted"/>
<reference evidence="2 3" key="1">
    <citation type="submission" date="2018-06" db="EMBL/GenBank/DDBJ databases">
        <authorList>
            <consortium name="Pathogen Informatics"/>
            <person name="Doyle S."/>
        </authorList>
    </citation>
    <scope>NUCLEOTIDE SEQUENCE [LARGE SCALE GENOMIC DNA]</scope>
    <source>
        <strain evidence="2 3">NCTC11545</strain>
    </source>
</reference>
<dbReference type="RefSeq" id="WP_111972553.1">
    <property type="nucleotide sequence ID" value="NZ_UAVS01000005.1"/>
</dbReference>
<feature type="coiled-coil region" evidence="1">
    <location>
        <begin position="77"/>
        <end position="104"/>
    </location>
</feature>
<keyword evidence="1" id="KW-0175">Coiled coil</keyword>
<gene>
    <name evidence="2" type="ORF">NCTC11545_01162</name>
</gene>
<organism evidence="2 3">
    <name type="scientific">Capnocytophaga ochracea</name>
    <dbReference type="NCBI Taxonomy" id="1018"/>
    <lineage>
        <taxon>Bacteria</taxon>
        <taxon>Pseudomonadati</taxon>
        <taxon>Bacteroidota</taxon>
        <taxon>Flavobacteriia</taxon>
        <taxon>Flavobacteriales</taxon>
        <taxon>Flavobacteriaceae</taxon>
        <taxon>Capnocytophaga</taxon>
    </lineage>
</organism>
<dbReference type="Proteomes" id="UP000250169">
    <property type="component" value="Unassembled WGS sequence"/>
</dbReference>
<dbReference type="EMBL" id="UAVS01000005">
    <property type="protein sequence ID" value="SQA93785.1"/>
    <property type="molecule type" value="Genomic_DNA"/>
</dbReference>
<accession>A0A2X2T3U5</accession>
<sequence length="189" mass="22469">MKLEFYTTKRYTYIVAGNVTFKKKEQGYPQVNEVPYEKVEAQNFTEKPYFLTFIDVEGEITNENLNEAYIKFCNFCKRKHEAKKIQNEKEEQDLEADFRSLENEIKEGKVFEANIDNIRRILKYLNSMNWGVWRLPNMSVGYSAHQYDDNGRNVTTISLDEPINYYGEMVSKFKVGGSRNFLPKYRFIR</sequence>
<name>A0A2X2T3U5_CAPOC</name>
<evidence type="ECO:0000313" key="2">
    <source>
        <dbReference type="EMBL" id="SQA93785.1"/>
    </source>
</evidence>
<evidence type="ECO:0000256" key="1">
    <source>
        <dbReference type="SAM" id="Coils"/>
    </source>
</evidence>
<protein>
    <submittedName>
        <fullName evidence="2">Uncharacterized protein</fullName>
    </submittedName>
</protein>
<evidence type="ECO:0000313" key="3">
    <source>
        <dbReference type="Proteomes" id="UP000250169"/>
    </source>
</evidence>